<feature type="transmembrane region" description="Helical" evidence="6">
    <location>
        <begin position="196"/>
        <end position="214"/>
    </location>
</feature>
<protein>
    <submittedName>
        <fullName evidence="8">Glucarate transporter D-glucarate permease</fullName>
    </submittedName>
</protein>
<feature type="transmembrane region" description="Helical" evidence="6">
    <location>
        <begin position="151"/>
        <end position="168"/>
    </location>
</feature>
<sequence length="387" mass="41547">MCIGWGLGNLDRTVINYAIIHMADELTLSATQTGWVLSAFFLGYALMQIPGGILADKIGAKVVLVAAVLMWSIFTGLTAIAGSFVLLVIIRFLFGIGEGGFQPAAAKVIASVFPKKHQSKAMSLLLASAAITLVLVPLIGSYLIVSIGWRLVFVCAGLVGLVVTLLYRRYIDVPPLKKAGKTSVAKVFKSLLHRPLMWLLLGTFFAIYAVNWGLTSWLPKYLTDIRGLALIEVGLLQLVPGLIMLVCMFCYGVLIDKLSLQANKQVAALFATGIVICLYLMFFAETIVGFIVYQSLIMVFITYIVVLLPSILLKALPQAVVGTAMGIANTGGQLAGFATPVVIGFLIDYTDGSYVSVCYLLMACAAICVPNMLLLSTSVDTHSSDQS</sequence>
<feature type="transmembrane region" description="Helical" evidence="6">
    <location>
        <begin position="26"/>
        <end position="46"/>
    </location>
</feature>
<keyword evidence="4 6" id="KW-1133">Transmembrane helix</keyword>
<comment type="caution">
    <text evidence="8">The sequence shown here is derived from an EMBL/GenBank/DDBJ whole genome shotgun (WGS) entry which is preliminary data.</text>
</comment>
<dbReference type="PROSITE" id="PS50850">
    <property type="entry name" value="MFS"/>
    <property type="match status" value="1"/>
</dbReference>
<dbReference type="GO" id="GO:0005886">
    <property type="term" value="C:plasma membrane"/>
    <property type="evidence" value="ECO:0007669"/>
    <property type="project" value="UniProtKB-SubCell"/>
</dbReference>
<dbReference type="AlphaFoldDB" id="W7CRB2"/>
<dbReference type="InterPro" id="IPR011701">
    <property type="entry name" value="MFS"/>
</dbReference>
<evidence type="ECO:0000256" key="4">
    <source>
        <dbReference type="ARBA" id="ARBA00022989"/>
    </source>
</evidence>
<gene>
    <name evidence="8" type="ORF">BCAMP_07830</name>
</gene>
<dbReference type="GO" id="GO:0022857">
    <property type="term" value="F:transmembrane transporter activity"/>
    <property type="evidence" value="ECO:0007669"/>
    <property type="project" value="InterPro"/>
</dbReference>
<feature type="transmembrane region" description="Helical" evidence="6">
    <location>
        <begin position="325"/>
        <end position="347"/>
    </location>
</feature>
<feature type="transmembrane region" description="Helical" evidence="6">
    <location>
        <begin position="122"/>
        <end position="145"/>
    </location>
</feature>
<keyword evidence="3 6" id="KW-0812">Transmembrane</keyword>
<dbReference type="STRING" id="1265861.BCAMP_07830"/>
<feature type="domain" description="Major facilitator superfamily (MFS) profile" evidence="7">
    <location>
        <begin position="1"/>
        <end position="380"/>
    </location>
</feature>
<keyword evidence="9" id="KW-1185">Reference proteome</keyword>
<dbReference type="Pfam" id="PF07690">
    <property type="entry name" value="MFS_1"/>
    <property type="match status" value="1"/>
</dbReference>
<comment type="subcellular location">
    <subcellularLocation>
        <location evidence="1">Cell membrane</location>
        <topology evidence="1">Multi-pass membrane protein</topology>
    </subcellularLocation>
</comment>
<dbReference type="PANTHER" id="PTHR11662:SF399">
    <property type="entry name" value="FI19708P1-RELATED"/>
    <property type="match status" value="1"/>
</dbReference>
<dbReference type="EMBL" id="AODH01000030">
    <property type="protein sequence ID" value="EUJ39175.1"/>
    <property type="molecule type" value="Genomic_DNA"/>
</dbReference>
<feature type="transmembrane region" description="Helical" evidence="6">
    <location>
        <begin position="266"/>
        <end position="284"/>
    </location>
</feature>
<dbReference type="SUPFAM" id="SSF103473">
    <property type="entry name" value="MFS general substrate transporter"/>
    <property type="match status" value="1"/>
</dbReference>
<evidence type="ECO:0000256" key="5">
    <source>
        <dbReference type="ARBA" id="ARBA00023136"/>
    </source>
</evidence>
<dbReference type="InterPro" id="IPR020846">
    <property type="entry name" value="MFS_dom"/>
</dbReference>
<feature type="transmembrane region" description="Helical" evidence="6">
    <location>
        <begin position="290"/>
        <end position="313"/>
    </location>
</feature>
<evidence type="ECO:0000313" key="8">
    <source>
        <dbReference type="EMBL" id="EUJ39175.1"/>
    </source>
</evidence>
<evidence type="ECO:0000313" key="9">
    <source>
        <dbReference type="Proteomes" id="UP000019243"/>
    </source>
</evidence>
<feature type="transmembrane region" description="Helical" evidence="6">
    <location>
        <begin position="58"/>
        <end position="74"/>
    </location>
</feature>
<keyword evidence="5 6" id="KW-0472">Membrane</keyword>
<dbReference type="PANTHER" id="PTHR11662">
    <property type="entry name" value="SOLUTE CARRIER FAMILY 17"/>
    <property type="match status" value="1"/>
</dbReference>
<evidence type="ECO:0000256" key="1">
    <source>
        <dbReference type="ARBA" id="ARBA00004651"/>
    </source>
</evidence>
<feature type="transmembrane region" description="Helical" evidence="6">
    <location>
        <begin position="80"/>
        <end position="101"/>
    </location>
</feature>
<accession>W7CRB2</accession>
<reference evidence="8 9" key="1">
    <citation type="submission" date="2012-12" db="EMBL/GenBank/DDBJ databases">
        <title>Novel taxa of Listeriaceae from agricultural environments in the United States.</title>
        <authorList>
            <person name="den Bakker H.C."/>
            <person name="Allred A."/>
            <person name="Warchocki S."/>
            <person name="Wright E.M."/>
            <person name="Burrell A."/>
            <person name="Nightingale K.K."/>
            <person name="Kephart D."/>
            <person name="Wiedmann M."/>
        </authorList>
    </citation>
    <scope>NUCLEOTIDE SEQUENCE [LARGE SCALE GENOMIC DNA]</scope>
    <source>
        <strain evidence="8 9">FSL F6-1037</strain>
    </source>
</reference>
<dbReference type="Proteomes" id="UP000019243">
    <property type="component" value="Unassembled WGS sequence"/>
</dbReference>
<feature type="transmembrane region" description="Helical" evidence="6">
    <location>
        <begin position="353"/>
        <end position="374"/>
    </location>
</feature>
<organism evidence="8 9">
    <name type="scientific">Brochothrix campestris FSL F6-1037</name>
    <dbReference type="NCBI Taxonomy" id="1265861"/>
    <lineage>
        <taxon>Bacteria</taxon>
        <taxon>Bacillati</taxon>
        <taxon>Bacillota</taxon>
        <taxon>Bacilli</taxon>
        <taxon>Bacillales</taxon>
        <taxon>Listeriaceae</taxon>
        <taxon>Brochothrix</taxon>
    </lineage>
</organism>
<dbReference type="InterPro" id="IPR050382">
    <property type="entry name" value="MFS_Na/Anion_cotransporter"/>
</dbReference>
<dbReference type="PATRIC" id="fig|1265861.3.peg.1536"/>
<dbReference type="Gene3D" id="1.20.1250.20">
    <property type="entry name" value="MFS general substrate transporter like domains"/>
    <property type="match status" value="2"/>
</dbReference>
<evidence type="ECO:0000256" key="2">
    <source>
        <dbReference type="ARBA" id="ARBA00022448"/>
    </source>
</evidence>
<dbReference type="InterPro" id="IPR036259">
    <property type="entry name" value="MFS_trans_sf"/>
</dbReference>
<dbReference type="CDD" id="cd17319">
    <property type="entry name" value="MFS_ExuT_GudP_like"/>
    <property type="match status" value="1"/>
</dbReference>
<name>W7CRB2_9LIST</name>
<evidence type="ECO:0000259" key="7">
    <source>
        <dbReference type="PROSITE" id="PS50850"/>
    </source>
</evidence>
<keyword evidence="2" id="KW-0813">Transport</keyword>
<evidence type="ECO:0000256" key="3">
    <source>
        <dbReference type="ARBA" id="ARBA00022692"/>
    </source>
</evidence>
<evidence type="ECO:0000256" key="6">
    <source>
        <dbReference type="SAM" id="Phobius"/>
    </source>
</evidence>
<proteinExistence type="predicted"/>
<feature type="transmembrane region" description="Helical" evidence="6">
    <location>
        <begin position="234"/>
        <end position="254"/>
    </location>
</feature>